<keyword evidence="1" id="KW-0732">Signal</keyword>
<dbReference type="EMBL" id="SPSG01000728">
    <property type="protein sequence ID" value="TFV29514.1"/>
    <property type="molecule type" value="Genomic_DNA"/>
</dbReference>
<dbReference type="AlphaFoldDB" id="A0A9X8VKE1"/>
<dbReference type="RefSeq" id="WP_212563070.1">
    <property type="nucleotide sequence ID" value="NZ_SPSG02000027.1"/>
</dbReference>
<evidence type="ECO:0008006" key="3">
    <source>
        <dbReference type="Google" id="ProtNLM"/>
    </source>
</evidence>
<gene>
    <name evidence="2" type="ORF">E0L31_05950</name>
</gene>
<comment type="caution">
    <text evidence="2">The sequence shown here is derived from an EMBL/GenBank/DDBJ whole genome shotgun (WGS) entry which is preliminary data.</text>
</comment>
<name>A0A9X8VKE1_SERMA</name>
<evidence type="ECO:0000313" key="2">
    <source>
        <dbReference type="EMBL" id="TFV29514.1"/>
    </source>
</evidence>
<reference evidence="2" key="1">
    <citation type="submission" date="2019-03" db="EMBL/GenBank/DDBJ databases">
        <title>Serratia marcescens strain N2 draft genome.</title>
        <authorList>
            <person name="Yassin A."/>
            <person name="El-Kenawy N."/>
            <person name="Youssef N.H."/>
        </authorList>
    </citation>
    <scope>NUCLEOTIDE SEQUENCE [LARGE SCALE GENOMIC DNA]</scope>
    <source>
        <strain evidence="2">N2</strain>
    </source>
</reference>
<accession>A0A9X8VKE1</accession>
<evidence type="ECO:0000256" key="1">
    <source>
        <dbReference type="SAM" id="SignalP"/>
    </source>
</evidence>
<proteinExistence type="predicted"/>
<feature type="signal peptide" evidence="1">
    <location>
        <begin position="1"/>
        <end position="22"/>
    </location>
</feature>
<protein>
    <recommendedName>
        <fullName evidence="3">Lipoprotein</fullName>
    </recommendedName>
</protein>
<sequence length="257" mass="28779">MIKTTLKTSALLLVVFLNNGCAETIDRTLSPPSDTHWVDVEVKNPSPWTRPFPLEVLYISNACKRHFLSMRDGTRYEKVGYNPIKIPLQQQGNSNLWKAKVAMNGGGSCDWKLSEFKMRIAYTDATHLGKDLVPGNGVGVKFAFDDLASQNGQFETVSSTVNLSPKYYPLIKTNKRISLMDTLSLFGEKDYLQKKINSQGGNISIFYAPTLDESKVVRMVAPKEYKVGKYYKIIYPDGVVVSDGSTHPDVSKLEINR</sequence>
<feature type="chain" id="PRO_5040831770" description="Lipoprotein" evidence="1">
    <location>
        <begin position="23"/>
        <end position="257"/>
    </location>
</feature>
<organism evidence="2">
    <name type="scientific">Serratia marcescens</name>
    <dbReference type="NCBI Taxonomy" id="615"/>
    <lineage>
        <taxon>Bacteria</taxon>
        <taxon>Pseudomonadati</taxon>
        <taxon>Pseudomonadota</taxon>
        <taxon>Gammaproteobacteria</taxon>
        <taxon>Enterobacterales</taxon>
        <taxon>Yersiniaceae</taxon>
        <taxon>Serratia</taxon>
    </lineage>
</organism>